<comment type="caution">
    <text evidence="1">The sequence shown here is derived from an EMBL/GenBank/DDBJ whole genome shotgun (WGS) entry which is preliminary data.</text>
</comment>
<proteinExistence type="predicted"/>
<evidence type="ECO:0000313" key="1">
    <source>
        <dbReference type="EMBL" id="KAK3801975.1"/>
    </source>
</evidence>
<dbReference type="Proteomes" id="UP001283361">
    <property type="component" value="Unassembled WGS sequence"/>
</dbReference>
<dbReference type="EMBL" id="JAWDGP010000269">
    <property type="protein sequence ID" value="KAK3801975.1"/>
    <property type="molecule type" value="Genomic_DNA"/>
</dbReference>
<sequence>MRREALDIETRYVEKILKATLKSDSARVIKAIGWFKGTLLDTHHSKAALVRQVLTQQNPNHILIPKVQKATLRSRRGQAVEQRKICSEPHGSHFTPQADSVHYYPKGTESDAVQQERTGRRAAQGRTPRSVAIFRSSAISFPPGAVHRRGRDEKLTLEARVTQATMFDPRGAAAPANHRKVALAFDQRCTTPTWHDRFDSRPNRAID</sequence>
<accession>A0AAE1ECT3</accession>
<protein>
    <submittedName>
        <fullName evidence="1">Uncharacterized protein</fullName>
    </submittedName>
</protein>
<name>A0AAE1ECT3_9GAST</name>
<reference evidence="1" key="1">
    <citation type="journal article" date="2023" name="G3 (Bethesda)">
        <title>A reference genome for the long-term kleptoplast-retaining sea slug Elysia crispata morphotype clarki.</title>
        <authorList>
            <person name="Eastman K.E."/>
            <person name="Pendleton A.L."/>
            <person name="Shaikh M.A."/>
            <person name="Suttiyut T."/>
            <person name="Ogas R."/>
            <person name="Tomko P."/>
            <person name="Gavelis G."/>
            <person name="Widhalm J.R."/>
            <person name="Wisecaver J.H."/>
        </authorList>
    </citation>
    <scope>NUCLEOTIDE SEQUENCE</scope>
    <source>
        <strain evidence="1">ECLA1</strain>
    </source>
</reference>
<organism evidence="1 2">
    <name type="scientific">Elysia crispata</name>
    <name type="common">lettuce slug</name>
    <dbReference type="NCBI Taxonomy" id="231223"/>
    <lineage>
        <taxon>Eukaryota</taxon>
        <taxon>Metazoa</taxon>
        <taxon>Spiralia</taxon>
        <taxon>Lophotrochozoa</taxon>
        <taxon>Mollusca</taxon>
        <taxon>Gastropoda</taxon>
        <taxon>Heterobranchia</taxon>
        <taxon>Euthyneura</taxon>
        <taxon>Panpulmonata</taxon>
        <taxon>Sacoglossa</taxon>
        <taxon>Placobranchoidea</taxon>
        <taxon>Plakobranchidae</taxon>
        <taxon>Elysia</taxon>
    </lineage>
</organism>
<gene>
    <name evidence="1" type="ORF">RRG08_064569</name>
</gene>
<dbReference type="AlphaFoldDB" id="A0AAE1ECT3"/>
<evidence type="ECO:0000313" key="2">
    <source>
        <dbReference type="Proteomes" id="UP001283361"/>
    </source>
</evidence>
<keyword evidence="2" id="KW-1185">Reference proteome</keyword>